<name>A0ABU7S2U4_9ACTN</name>
<dbReference type="InterPro" id="IPR045517">
    <property type="entry name" value="Glyoxalase_8"/>
</dbReference>
<dbReference type="EMBL" id="JAZGQK010000034">
    <property type="protein sequence ID" value="MEE6263073.1"/>
    <property type="molecule type" value="Genomic_DNA"/>
</dbReference>
<organism evidence="3 4">
    <name type="scientific">Plantactinospora sonchi</name>
    <dbReference type="NCBI Taxonomy" id="1544735"/>
    <lineage>
        <taxon>Bacteria</taxon>
        <taxon>Bacillati</taxon>
        <taxon>Actinomycetota</taxon>
        <taxon>Actinomycetes</taxon>
        <taxon>Micromonosporales</taxon>
        <taxon>Micromonosporaceae</taxon>
        <taxon>Plantactinospora</taxon>
    </lineage>
</organism>
<reference evidence="3 4" key="1">
    <citation type="submission" date="2024-01" db="EMBL/GenBank/DDBJ databases">
        <title>Genome insights into Plantactinospora sonchi sp. nov.</title>
        <authorList>
            <person name="Wang L."/>
        </authorList>
    </citation>
    <scope>NUCLEOTIDE SEQUENCE [LARGE SCALE GENOMIC DNA]</scope>
    <source>
        <strain evidence="3 4">NEAU-QY2</strain>
    </source>
</reference>
<feature type="domain" description="Aminoglycoside phosphotransferase" evidence="1">
    <location>
        <begin position="98"/>
        <end position="320"/>
    </location>
</feature>
<keyword evidence="4" id="KW-1185">Reference proteome</keyword>
<comment type="caution">
    <text evidence="3">The sequence shown here is derived from an EMBL/GenBank/DDBJ whole genome shotgun (WGS) entry which is preliminary data.</text>
</comment>
<dbReference type="Gene3D" id="3.90.1200.10">
    <property type="match status" value="1"/>
</dbReference>
<proteinExistence type="predicted"/>
<dbReference type="Pfam" id="PF01636">
    <property type="entry name" value="APH"/>
    <property type="match status" value="1"/>
</dbReference>
<dbReference type="Pfam" id="PF20066">
    <property type="entry name" value="Glyoxalase_8"/>
    <property type="match status" value="1"/>
</dbReference>
<dbReference type="InterPro" id="IPR011009">
    <property type="entry name" value="Kinase-like_dom_sf"/>
</dbReference>
<evidence type="ECO:0000259" key="2">
    <source>
        <dbReference type="Pfam" id="PF20066"/>
    </source>
</evidence>
<gene>
    <name evidence="3" type="ORF">V1633_31800</name>
</gene>
<dbReference type="Proteomes" id="UP001332243">
    <property type="component" value="Unassembled WGS sequence"/>
</dbReference>
<feature type="domain" description="Glyoxalase-related protein" evidence="2">
    <location>
        <begin position="7"/>
        <end position="95"/>
    </location>
</feature>
<accession>A0ABU7S2U4</accession>
<evidence type="ECO:0000313" key="4">
    <source>
        <dbReference type="Proteomes" id="UP001332243"/>
    </source>
</evidence>
<protein>
    <submittedName>
        <fullName evidence="3">Phosphotransferase</fullName>
    </submittedName>
</protein>
<dbReference type="RefSeq" id="WP_331218011.1">
    <property type="nucleotide sequence ID" value="NZ_JAZGQK010000034.1"/>
</dbReference>
<evidence type="ECO:0000259" key="1">
    <source>
        <dbReference type="Pfam" id="PF01636"/>
    </source>
</evidence>
<sequence>MKTLPDNPHLDHLRQQAKELLSGLRDVDPTASLADAQTSLANQYGFRTWTELKAEVDRQRGRADVADPALARAVADRYGLGEVVAEMRAVARPDDTGRRWSLETDRGRWAVRTMDTWWPIVDAETDVALQEAVAAAGVLLPAPVRSRSGRVVETIGGHTWRVHEWLHSGPPLSAPASSTVTREVGAILATIHNLALPVDRISPWHRMRLTEAGWPELAATATARSARWAPLLTEAVPTLVDLELIGADAPAPPAPVLCHNTLGPASVRRGANGRLIVTGWEHAGGQPPSWELANGLLDWTVEPGGGVNTVGARALVDGYRDIAGTLPDLDLTMFRGAVTSLANYVSGQVRYALAARDPEDRRYADRSVTHLLSHLPTRSTLERLLDVAVMTRS</sequence>
<dbReference type="InterPro" id="IPR002575">
    <property type="entry name" value="Aminoglycoside_PTrfase"/>
</dbReference>
<evidence type="ECO:0000313" key="3">
    <source>
        <dbReference type="EMBL" id="MEE6263073.1"/>
    </source>
</evidence>
<dbReference type="SUPFAM" id="SSF56112">
    <property type="entry name" value="Protein kinase-like (PK-like)"/>
    <property type="match status" value="1"/>
</dbReference>